<feature type="region of interest" description="Disordered" evidence="1">
    <location>
        <begin position="126"/>
        <end position="146"/>
    </location>
</feature>
<evidence type="ECO:0000259" key="2">
    <source>
        <dbReference type="Pfam" id="PF03572"/>
    </source>
</evidence>
<keyword evidence="4" id="KW-1185">Reference proteome</keyword>
<dbReference type="InterPro" id="IPR029045">
    <property type="entry name" value="ClpP/crotonase-like_dom_sf"/>
</dbReference>
<evidence type="ECO:0000313" key="3">
    <source>
        <dbReference type="EMBL" id="AZA48933.1"/>
    </source>
</evidence>
<proteinExistence type="predicted"/>
<dbReference type="KEGG" id="ccau:EG346_12440"/>
<sequence length="572" mass="66758">MKKLLSIFCIILVQSSVYGQKDQYRLLIKTWNFLKYYHPDLASAKKDADSLFLTTVEKVNDQSDANSVIKVLTENLNHKFSGTPVNDQEKDILSANQDFKWYQKNKKISTENKALLKDIYDHRFISDTGGKQKPGDKKKDSSPKDKNFALPERLLIFAKIQGSIDYLYPHKYLMPKNSDAYFTDLLDQTIHCSSRKDFDIILAKAVAKMEDSHAFNFYNQLNYKNEIYHRLYYPPFDYVIFDDHLLITHLIFPEICSKANIHIGDRIMKINGKSIPEVIKEKQELLSSSNRETLLHMLSDYQRNLIWTDDNLQKELTIQSKENHTSYPAKVDFLNFTDKQQLATVTEYIKGKIRTKDEHTMNHKDIAYFKINDVISFSTVPEDKQDGYMDSIFTEASSKKAMVFDMRGYPDWGGFVFHYIYKYFSPVNNHFGKYYKPNVKNRGTYIPISYKEFGHYYPKIEDKTVHPYKGKVFIIVNPETLSMSEWNTMNLQKVFPQALTIGQKTAGADGDTTTVPLTDDYDLVFTANGIFYDDNTPTQKVGVRINEMIRYTDDDLIRKRDLEFERVLKEIK</sequence>
<dbReference type="Pfam" id="PF03572">
    <property type="entry name" value="Peptidase_S41"/>
    <property type="match status" value="1"/>
</dbReference>
<feature type="domain" description="Tail specific protease" evidence="2">
    <location>
        <begin position="366"/>
        <end position="544"/>
    </location>
</feature>
<dbReference type="Gene3D" id="3.90.226.10">
    <property type="entry name" value="2-enoyl-CoA Hydratase, Chain A, domain 1"/>
    <property type="match status" value="1"/>
</dbReference>
<dbReference type="EMBL" id="CP033920">
    <property type="protein sequence ID" value="AZA48933.1"/>
    <property type="molecule type" value="Genomic_DNA"/>
</dbReference>
<reference evidence="4" key="1">
    <citation type="submission" date="2018-11" db="EMBL/GenBank/DDBJ databases">
        <title>Proposal to divide the Flavobacteriaceae and reorganize its genera based on Amino Acid Identity values calculated from whole genome sequences.</title>
        <authorList>
            <person name="Nicholson A.C."/>
            <person name="Gulvik C.A."/>
            <person name="Whitney A.M."/>
            <person name="Humrighouse B.W."/>
            <person name="Bell M."/>
            <person name="Holmes B."/>
            <person name="Steigerwalt A.G."/>
            <person name="Villarma A."/>
            <person name="Sheth M."/>
            <person name="Batra D."/>
            <person name="Pryor J."/>
            <person name="Bernardet J.-F."/>
            <person name="Hugo C."/>
            <person name="Kampfer P."/>
            <person name="Newman J."/>
            <person name="McQuiston J.R."/>
        </authorList>
    </citation>
    <scope>NUCLEOTIDE SEQUENCE [LARGE SCALE GENOMIC DNA]</scope>
    <source>
        <strain evidence="4">G0188</strain>
    </source>
</reference>
<dbReference type="InterPro" id="IPR005151">
    <property type="entry name" value="Tail-specific_protease"/>
</dbReference>
<dbReference type="Proteomes" id="UP000273270">
    <property type="component" value="Chromosome"/>
</dbReference>
<dbReference type="SUPFAM" id="SSF52096">
    <property type="entry name" value="ClpP/crotonase"/>
    <property type="match status" value="1"/>
</dbReference>
<dbReference type="GO" id="GO:0006508">
    <property type="term" value="P:proteolysis"/>
    <property type="evidence" value="ECO:0007669"/>
    <property type="project" value="InterPro"/>
</dbReference>
<dbReference type="GO" id="GO:0008236">
    <property type="term" value="F:serine-type peptidase activity"/>
    <property type="evidence" value="ECO:0007669"/>
    <property type="project" value="InterPro"/>
</dbReference>
<dbReference type="OrthoDB" id="5379939at2"/>
<protein>
    <recommendedName>
        <fullName evidence="2">Tail specific protease domain-containing protein</fullName>
    </recommendedName>
</protein>
<organism evidence="3 4">
    <name type="scientific">Chryseobacterium carnipullorum</name>
    <dbReference type="NCBI Taxonomy" id="1124835"/>
    <lineage>
        <taxon>Bacteria</taxon>
        <taxon>Pseudomonadati</taxon>
        <taxon>Bacteroidota</taxon>
        <taxon>Flavobacteriia</taxon>
        <taxon>Flavobacteriales</taxon>
        <taxon>Weeksellaceae</taxon>
        <taxon>Chryseobacterium group</taxon>
        <taxon>Chryseobacterium</taxon>
    </lineage>
</organism>
<evidence type="ECO:0000256" key="1">
    <source>
        <dbReference type="SAM" id="MobiDB-lite"/>
    </source>
</evidence>
<feature type="compositionally biased region" description="Basic and acidic residues" evidence="1">
    <location>
        <begin position="133"/>
        <end position="146"/>
    </location>
</feature>
<dbReference type="AlphaFoldDB" id="A0A3G6M6W2"/>
<name>A0A3G6M6W2_CHRCU</name>
<dbReference type="RefSeq" id="WP_123878968.1">
    <property type="nucleotide sequence ID" value="NZ_CP033920.1"/>
</dbReference>
<evidence type="ECO:0000313" key="4">
    <source>
        <dbReference type="Proteomes" id="UP000273270"/>
    </source>
</evidence>
<gene>
    <name evidence="3" type="ORF">EG346_12440</name>
</gene>
<accession>A0A3G6M6W2</accession>